<evidence type="ECO:0000256" key="13">
    <source>
        <dbReference type="ARBA" id="ARBA00023157"/>
    </source>
</evidence>
<name>A0A9C6WMR7_FRAOC</name>
<dbReference type="PROSITE" id="PS00109">
    <property type="entry name" value="PROTEIN_KINASE_TYR"/>
    <property type="match status" value="1"/>
</dbReference>
<keyword evidence="14 22" id="KW-0675">Receptor</keyword>
<dbReference type="GO" id="GO:0007169">
    <property type="term" value="P:cell surface receptor protein tyrosine kinase signaling pathway"/>
    <property type="evidence" value="ECO:0007669"/>
    <property type="project" value="TreeGrafter"/>
</dbReference>
<dbReference type="FunFam" id="3.30.200.20:FF:000117">
    <property type="entry name" value="Tyrosine-protein kinase receptor"/>
    <property type="match status" value="1"/>
</dbReference>
<keyword evidence="12" id="KW-0829">Tyrosine-protein kinase</keyword>
<keyword evidence="7 17" id="KW-0547">Nucleotide-binding</keyword>
<evidence type="ECO:0000256" key="14">
    <source>
        <dbReference type="ARBA" id="ARBA00023170"/>
    </source>
</evidence>
<evidence type="ECO:0000259" key="20">
    <source>
        <dbReference type="PROSITE" id="PS50011"/>
    </source>
</evidence>
<dbReference type="InterPro" id="IPR011009">
    <property type="entry name" value="Kinase-like_dom_sf"/>
</dbReference>
<keyword evidence="11 19" id="KW-0472">Membrane</keyword>
<evidence type="ECO:0000313" key="22">
    <source>
        <dbReference type="RefSeq" id="XP_052121742.1"/>
    </source>
</evidence>
<feature type="region of interest" description="Disordered" evidence="18">
    <location>
        <begin position="496"/>
        <end position="602"/>
    </location>
</feature>
<dbReference type="InterPro" id="IPR000719">
    <property type="entry name" value="Prot_kinase_dom"/>
</dbReference>
<feature type="domain" description="Protein kinase" evidence="20">
    <location>
        <begin position="141"/>
        <end position="417"/>
    </location>
</feature>
<keyword evidence="21" id="KW-1185">Reference proteome</keyword>
<dbReference type="SMART" id="SM00219">
    <property type="entry name" value="TyrKc"/>
    <property type="match status" value="1"/>
</dbReference>
<evidence type="ECO:0000256" key="17">
    <source>
        <dbReference type="PROSITE-ProRule" id="PRU10141"/>
    </source>
</evidence>
<dbReference type="InterPro" id="IPR001245">
    <property type="entry name" value="Ser-Thr/Tyr_kinase_cat_dom"/>
</dbReference>
<feature type="compositionally biased region" description="Low complexity" evidence="18">
    <location>
        <begin position="442"/>
        <end position="452"/>
    </location>
</feature>
<evidence type="ECO:0000256" key="11">
    <source>
        <dbReference type="ARBA" id="ARBA00023136"/>
    </source>
</evidence>
<keyword evidence="5 19" id="KW-0812">Transmembrane</keyword>
<dbReference type="FunFam" id="1.10.510.10:FF:000113">
    <property type="entry name" value="Tyrosine-protein kinase receptor"/>
    <property type="match status" value="1"/>
</dbReference>
<evidence type="ECO:0000256" key="2">
    <source>
        <dbReference type="ARBA" id="ARBA00011902"/>
    </source>
</evidence>
<organism evidence="21 22">
    <name type="scientific">Frankliniella occidentalis</name>
    <name type="common">Western flower thrips</name>
    <name type="synonym">Euthrips occidentalis</name>
    <dbReference type="NCBI Taxonomy" id="133901"/>
    <lineage>
        <taxon>Eukaryota</taxon>
        <taxon>Metazoa</taxon>
        <taxon>Ecdysozoa</taxon>
        <taxon>Arthropoda</taxon>
        <taxon>Hexapoda</taxon>
        <taxon>Insecta</taxon>
        <taxon>Pterygota</taxon>
        <taxon>Neoptera</taxon>
        <taxon>Paraneoptera</taxon>
        <taxon>Thysanoptera</taxon>
        <taxon>Terebrantia</taxon>
        <taxon>Thripoidea</taxon>
        <taxon>Thripidae</taxon>
        <taxon>Frankliniella</taxon>
    </lineage>
</organism>
<accession>A0A9C6WMR7</accession>
<evidence type="ECO:0000256" key="1">
    <source>
        <dbReference type="ARBA" id="ARBA00004251"/>
    </source>
</evidence>
<dbReference type="Gene3D" id="3.30.200.20">
    <property type="entry name" value="Phosphorylase Kinase, domain 1"/>
    <property type="match status" value="1"/>
</dbReference>
<feature type="region of interest" description="Disordered" evidence="18">
    <location>
        <begin position="442"/>
        <end position="475"/>
    </location>
</feature>
<evidence type="ECO:0000256" key="3">
    <source>
        <dbReference type="ARBA" id="ARBA00022475"/>
    </source>
</evidence>
<dbReference type="InterPro" id="IPR050122">
    <property type="entry name" value="RTK"/>
</dbReference>
<proteinExistence type="predicted"/>
<protein>
    <recommendedName>
        <fullName evidence="2">receptor protein-tyrosine kinase</fullName>
        <ecNumber evidence="2">2.7.10.1</ecNumber>
    </recommendedName>
</protein>
<sequence>MAHDGPGEVIIIPGIKGCDCQYHCAALNAKRSLVQCVCPPGERVNGNTCKPESQDIADYVLVGLVTLVVVLFILLSAIAFYTYNKFQKRKELQLRRKTPSGADLQLRNLRNDLMTETNPNYEFAGERYTLKDLRDVPREHLRLTRALGQGAFGEVYEGLYKMRPGDAVEMPVAVKTLPELSTLQAENDFMLEALIMGKFNHPNIVHLIGVCFDKHPRYIVLELLSGGDLKTFLRESRPRNDRPSALNMKDLLMCCVDVAKGCKYLEENRFIHRDIAARNCLLTAKTPGRIVKIADFGMAREVYMSDYYRKGGKAMLPIKWMPPEAFLDGIFTTKTDVWSYGVLLWEVMSLGYMPYTGCANRNVMSLVVSGGRLEPPPNCPSLVYAIMTSCWHPEPPQRPDFATILEKLAGCLQDPETLATPLKPMIGLTESCSQDADVLTSPPALSVAPSASTELSNLSSPVDQEAVERMERSPTADYLVPTMPLGIALTPSHVALPSAPPVPHRPPLGPAPGGGEGWLPGTTPTRSHSKQPLLQGDSRDSRDSRDSPGSSLGGSLAQLANGKAVSPNPLPLDPALLVRPNPKLRTEADGAPSPIADAEITC</sequence>
<dbReference type="PANTHER" id="PTHR24416:SF604">
    <property type="entry name" value="RECEPTOR PROTEIN-TYROSINE KINASE"/>
    <property type="match status" value="1"/>
</dbReference>
<dbReference type="PROSITE" id="PS00107">
    <property type="entry name" value="PROTEIN_KINASE_ATP"/>
    <property type="match status" value="1"/>
</dbReference>
<dbReference type="InterPro" id="IPR020635">
    <property type="entry name" value="Tyr_kinase_cat_dom"/>
</dbReference>
<evidence type="ECO:0000256" key="12">
    <source>
        <dbReference type="ARBA" id="ARBA00023137"/>
    </source>
</evidence>
<keyword evidence="15" id="KW-0325">Glycoprotein</keyword>
<dbReference type="EC" id="2.7.10.1" evidence="2"/>
<dbReference type="Gene3D" id="1.10.510.10">
    <property type="entry name" value="Transferase(Phosphotransferase) domain 1"/>
    <property type="match status" value="1"/>
</dbReference>
<dbReference type="SUPFAM" id="SSF56112">
    <property type="entry name" value="Protein kinase-like (PK-like)"/>
    <property type="match status" value="1"/>
</dbReference>
<comment type="catalytic activity">
    <reaction evidence="16">
        <text>L-tyrosyl-[protein] + ATP = O-phospho-L-tyrosyl-[protein] + ADP + H(+)</text>
        <dbReference type="Rhea" id="RHEA:10596"/>
        <dbReference type="Rhea" id="RHEA-COMP:10136"/>
        <dbReference type="Rhea" id="RHEA-COMP:20101"/>
        <dbReference type="ChEBI" id="CHEBI:15378"/>
        <dbReference type="ChEBI" id="CHEBI:30616"/>
        <dbReference type="ChEBI" id="CHEBI:46858"/>
        <dbReference type="ChEBI" id="CHEBI:61978"/>
        <dbReference type="ChEBI" id="CHEBI:456216"/>
        <dbReference type="EC" id="2.7.10.1"/>
    </reaction>
</comment>
<keyword evidence="6" id="KW-0732">Signal</keyword>
<keyword evidence="13" id="KW-1015">Disulfide bond</keyword>
<evidence type="ECO:0000256" key="6">
    <source>
        <dbReference type="ARBA" id="ARBA00022729"/>
    </source>
</evidence>
<evidence type="ECO:0000256" key="16">
    <source>
        <dbReference type="ARBA" id="ARBA00051243"/>
    </source>
</evidence>
<dbReference type="GO" id="GO:0045664">
    <property type="term" value="P:regulation of neuron differentiation"/>
    <property type="evidence" value="ECO:0007669"/>
    <property type="project" value="TreeGrafter"/>
</dbReference>
<dbReference type="GO" id="GO:0005524">
    <property type="term" value="F:ATP binding"/>
    <property type="evidence" value="ECO:0007669"/>
    <property type="project" value="UniProtKB-UniRule"/>
</dbReference>
<comment type="subcellular location">
    <subcellularLocation>
        <location evidence="1">Cell membrane</location>
        <topology evidence="1">Single-pass type I membrane protein</topology>
    </subcellularLocation>
</comment>
<dbReference type="InterPro" id="IPR008266">
    <property type="entry name" value="Tyr_kinase_AS"/>
</dbReference>
<feature type="compositionally biased region" description="Polar residues" evidence="18">
    <location>
        <begin position="453"/>
        <end position="462"/>
    </location>
</feature>
<dbReference type="RefSeq" id="XP_052121742.1">
    <property type="nucleotide sequence ID" value="XM_052265782.1"/>
</dbReference>
<evidence type="ECO:0000256" key="7">
    <source>
        <dbReference type="ARBA" id="ARBA00022741"/>
    </source>
</evidence>
<keyword evidence="10 19" id="KW-1133">Transmembrane helix</keyword>
<keyword evidence="8 22" id="KW-0418">Kinase</keyword>
<dbReference type="GeneID" id="113204654"/>
<dbReference type="GO" id="GO:0005886">
    <property type="term" value="C:plasma membrane"/>
    <property type="evidence" value="ECO:0007669"/>
    <property type="project" value="UniProtKB-SubCell"/>
</dbReference>
<evidence type="ECO:0000256" key="18">
    <source>
        <dbReference type="SAM" id="MobiDB-lite"/>
    </source>
</evidence>
<feature type="binding site" evidence="17">
    <location>
        <position position="175"/>
    </location>
    <ligand>
        <name>ATP</name>
        <dbReference type="ChEBI" id="CHEBI:30616"/>
    </ligand>
</feature>
<keyword evidence="3" id="KW-1003">Cell membrane</keyword>
<dbReference type="GO" id="GO:0004714">
    <property type="term" value="F:transmembrane receptor protein tyrosine kinase activity"/>
    <property type="evidence" value="ECO:0007669"/>
    <property type="project" value="UniProtKB-EC"/>
</dbReference>
<evidence type="ECO:0000256" key="8">
    <source>
        <dbReference type="ARBA" id="ARBA00022777"/>
    </source>
</evidence>
<dbReference type="PANTHER" id="PTHR24416">
    <property type="entry name" value="TYROSINE-PROTEIN KINASE RECEPTOR"/>
    <property type="match status" value="1"/>
</dbReference>
<dbReference type="AlphaFoldDB" id="A0A9C6WMR7"/>
<evidence type="ECO:0000256" key="15">
    <source>
        <dbReference type="ARBA" id="ARBA00023180"/>
    </source>
</evidence>
<evidence type="ECO:0000256" key="19">
    <source>
        <dbReference type="SAM" id="Phobius"/>
    </source>
</evidence>
<dbReference type="PRINTS" id="PR00109">
    <property type="entry name" value="TYRKINASE"/>
</dbReference>
<feature type="compositionally biased region" description="Pro residues" evidence="18">
    <location>
        <begin position="498"/>
        <end position="510"/>
    </location>
</feature>
<dbReference type="InterPro" id="IPR017441">
    <property type="entry name" value="Protein_kinase_ATP_BS"/>
</dbReference>
<reference evidence="22" key="1">
    <citation type="submission" date="2025-08" db="UniProtKB">
        <authorList>
            <consortium name="RefSeq"/>
        </authorList>
    </citation>
    <scope>IDENTIFICATION</scope>
    <source>
        <tissue evidence="22">Whole organism</tissue>
    </source>
</reference>
<feature type="compositionally biased region" description="Low complexity" evidence="18">
    <location>
        <begin position="547"/>
        <end position="556"/>
    </location>
</feature>
<evidence type="ECO:0000256" key="4">
    <source>
        <dbReference type="ARBA" id="ARBA00022679"/>
    </source>
</evidence>
<feature type="compositionally biased region" description="Basic and acidic residues" evidence="18">
    <location>
        <begin position="537"/>
        <end position="546"/>
    </location>
</feature>
<dbReference type="GO" id="GO:0043235">
    <property type="term" value="C:receptor complex"/>
    <property type="evidence" value="ECO:0007669"/>
    <property type="project" value="TreeGrafter"/>
</dbReference>
<dbReference type="Pfam" id="PF07714">
    <property type="entry name" value="PK_Tyr_Ser-Thr"/>
    <property type="match status" value="1"/>
</dbReference>
<dbReference type="Proteomes" id="UP000504606">
    <property type="component" value="Unplaced"/>
</dbReference>
<evidence type="ECO:0000256" key="9">
    <source>
        <dbReference type="ARBA" id="ARBA00022840"/>
    </source>
</evidence>
<evidence type="ECO:0000256" key="5">
    <source>
        <dbReference type="ARBA" id="ARBA00022692"/>
    </source>
</evidence>
<evidence type="ECO:0000256" key="10">
    <source>
        <dbReference type="ARBA" id="ARBA00022989"/>
    </source>
</evidence>
<evidence type="ECO:0000313" key="21">
    <source>
        <dbReference type="Proteomes" id="UP000504606"/>
    </source>
</evidence>
<keyword evidence="9 17" id="KW-0067">ATP-binding</keyword>
<gene>
    <name evidence="22" type="primary">LOC113204654</name>
</gene>
<feature type="transmembrane region" description="Helical" evidence="19">
    <location>
        <begin position="60"/>
        <end position="83"/>
    </location>
</feature>
<dbReference type="PROSITE" id="PS50011">
    <property type="entry name" value="PROTEIN_KINASE_DOM"/>
    <property type="match status" value="1"/>
</dbReference>
<keyword evidence="4" id="KW-0808">Transferase</keyword>